<dbReference type="RefSeq" id="WP_114065327.1">
    <property type="nucleotide sequence ID" value="NZ_CP030850.1"/>
</dbReference>
<keyword evidence="1" id="KW-0175">Coiled coil</keyword>
<feature type="transmembrane region" description="Helical" evidence="2">
    <location>
        <begin position="32"/>
        <end position="52"/>
    </location>
</feature>
<dbReference type="Proteomes" id="UP000251993">
    <property type="component" value="Chromosome"/>
</dbReference>
<dbReference type="InterPro" id="IPR011053">
    <property type="entry name" value="Single_hybrid_motif"/>
</dbReference>
<dbReference type="AlphaFoldDB" id="A0A344TD19"/>
<name>A0A344TD19_9BACT</name>
<feature type="coiled-coil region" evidence="1">
    <location>
        <begin position="266"/>
        <end position="293"/>
    </location>
</feature>
<dbReference type="GO" id="GO:0015562">
    <property type="term" value="F:efflux transmembrane transporter activity"/>
    <property type="evidence" value="ECO:0007669"/>
    <property type="project" value="InterPro"/>
</dbReference>
<gene>
    <name evidence="3" type="ORF">DR864_01755</name>
</gene>
<sequence>MLNLSKQRVNIPAIEKEVNSLNTLHSPKTARIVYRWILGIVIALLLIMFLPWQQNINGKGYVTALTPQDRPQNIQNAVAGQIARWNVREGDYVKKGDTILVITEVKDDYFDPQVLVRTQEQIQAKTDGIAAYKAKIEATDNQISALRQGLQFSLEKARNKVIQSQLKVRSDSADMVAVNRNFQIAKERLDRAEVMYKEGTISLVDLETRRLKLQEDQAKVVAQTQKLNISRNELINARIELSSVEADYRKDIAKAFSDRSTALSSVAEGESELSKLQNKYENIRIRRDQYVVRSPQDGYVIKTLKAGIGETIKEGESIVTLQPRQPELAVELYVKAMDLSLIAPGRHVRLEFDGWPALQFSGWPGTSVGTFGGSVAVVDRVNSKNGQYRLLIKTNQRGNENEKWPDQLRIGSGVNGFVMLQDVPIWWEIWRQLNGFPPDYLADILPEEGEKEAKK</sequence>
<keyword evidence="2" id="KW-0812">Transmembrane</keyword>
<dbReference type="InterPro" id="IPR050739">
    <property type="entry name" value="MFP"/>
</dbReference>
<evidence type="ECO:0000313" key="4">
    <source>
        <dbReference type="Proteomes" id="UP000251993"/>
    </source>
</evidence>
<evidence type="ECO:0000256" key="1">
    <source>
        <dbReference type="SAM" id="Coils"/>
    </source>
</evidence>
<dbReference type="SUPFAM" id="SSF56954">
    <property type="entry name" value="Outer membrane efflux proteins (OEP)"/>
    <property type="match status" value="1"/>
</dbReference>
<proteinExistence type="predicted"/>
<dbReference type="Gene3D" id="2.40.50.100">
    <property type="match status" value="1"/>
</dbReference>
<keyword evidence="4" id="KW-1185">Reference proteome</keyword>
<organism evidence="3 4">
    <name type="scientific">Runella rosea</name>
    <dbReference type="NCBI Taxonomy" id="2259595"/>
    <lineage>
        <taxon>Bacteria</taxon>
        <taxon>Pseudomonadati</taxon>
        <taxon>Bacteroidota</taxon>
        <taxon>Cytophagia</taxon>
        <taxon>Cytophagales</taxon>
        <taxon>Spirosomataceae</taxon>
        <taxon>Runella</taxon>
    </lineage>
</organism>
<dbReference type="PRINTS" id="PR01490">
    <property type="entry name" value="RTXTOXIND"/>
</dbReference>
<dbReference type="KEGG" id="run:DR864_01755"/>
<accession>A0A344TD19</accession>
<evidence type="ECO:0000256" key="2">
    <source>
        <dbReference type="SAM" id="Phobius"/>
    </source>
</evidence>
<keyword evidence="2" id="KW-0472">Membrane</keyword>
<dbReference type="SUPFAM" id="SSF51230">
    <property type="entry name" value="Single hybrid motif"/>
    <property type="match status" value="1"/>
</dbReference>
<keyword evidence="2" id="KW-1133">Transmembrane helix</keyword>
<dbReference type="PANTHER" id="PTHR30386:SF18">
    <property type="entry name" value="INNER MEMBRANE PROTEIN YIAV-RELATED"/>
    <property type="match status" value="1"/>
</dbReference>
<dbReference type="OrthoDB" id="9760528at2"/>
<evidence type="ECO:0000313" key="3">
    <source>
        <dbReference type="EMBL" id="AXE16540.1"/>
    </source>
</evidence>
<dbReference type="EMBL" id="CP030850">
    <property type="protein sequence ID" value="AXE16540.1"/>
    <property type="molecule type" value="Genomic_DNA"/>
</dbReference>
<protein>
    <submittedName>
        <fullName evidence="3">Biotin attachment protein</fullName>
    </submittedName>
</protein>
<reference evidence="3 4" key="1">
    <citation type="submission" date="2018-07" db="EMBL/GenBank/DDBJ databases">
        <title>Genome sequencing of Runella.</title>
        <authorList>
            <person name="Baek M.-G."/>
            <person name="Yi H."/>
        </authorList>
    </citation>
    <scope>NUCLEOTIDE SEQUENCE [LARGE SCALE GENOMIC DNA]</scope>
    <source>
        <strain evidence="3 4">HYN0085</strain>
    </source>
</reference>
<dbReference type="PANTHER" id="PTHR30386">
    <property type="entry name" value="MEMBRANE FUSION SUBUNIT OF EMRAB-TOLC MULTIDRUG EFFLUX PUMP"/>
    <property type="match status" value="1"/>
</dbReference>